<reference evidence="2 3" key="1">
    <citation type="submission" date="2019-05" db="EMBL/GenBank/DDBJ databases">
        <title>Another draft genome of Portunus trituberculatus and its Hox gene families provides insights of decapod evolution.</title>
        <authorList>
            <person name="Jeong J.-H."/>
            <person name="Song I."/>
            <person name="Kim S."/>
            <person name="Choi T."/>
            <person name="Kim D."/>
            <person name="Ryu S."/>
            <person name="Kim W."/>
        </authorList>
    </citation>
    <scope>NUCLEOTIDE SEQUENCE [LARGE SCALE GENOMIC DNA]</scope>
    <source>
        <tissue evidence="2">Muscle</tissue>
    </source>
</reference>
<gene>
    <name evidence="2" type="ORF">E2C01_014555</name>
</gene>
<evidence type="ECO:0000256" key="1">
    <source>
        <dbReference type="SAM" id="MobiDB-lite"/>
    </source>
</evidence>
<dbReference type="AlphaFoldDB" id="A0A5B7DKD9"/>
<accession>A0A5B7DKD9</accession>
<dbReference type="EMBL" id="VSRR010000990">
    <property type="protein sequence ID" value="MPC21567.1"/>
    <property type="molecule type" value="Genomic_DNA"/>
</dbReference>
<evidence type="ECO:0000313" key="3">
    <source>
        <dbReference type="Proteomes" id="UP000324222"/>
    </source>
</evidence>
<proteinExistence type="predicted"/>
<protein>
    <submittedName>
        <fullName evidence="2">Uncharacterized protein</fullName>
    </submittedName>
</protein>
<organism evidence="2 3">
    <name type="scientific">Portunus trituberculatus</name>
    <name type="common">Swimming crab</name>
    <name type="synonym">Neptunus trituberculatus</name>
    <dbReference type="NCBI Taxonomy" id="210409"/>
    <lineage>
        <taxon>Eukaryota</taxon>
        <taxon>Metazoa</taxon>
        <taxon>Ecdysozoa</taxon>
        <taxon>Arthropoda</taxon>
        <taxon>Crustacea</taxon>
        <taxon>Multicrustacea</taxon>
        <taxon>Malacostraca</taxon>
        <taxon>Eumalacostraca</taxon>
        <taxon>Eucarida</taxon>
        <taxon>Decapoda</taxon>
        <taxon>Pleocyemata</taxon>
        <taxon>Brachyura</taxon>
        <taxon>Eubrachyura</taxon>
        <taxon>Portunoidea</taxon>
        <taxon>Portunidae</taxon>
        <taxon>Portuninae</taxon>
        <taxon>Portunus</taxon>
    </lineage>
</organism>
<comment type="caution">
    <text evidence="2">The sequence shown here is derived from an EMBL/GenBank/DDBJ whole genome shotgun (WGS) entry which is preliminary data.</text>
</comment>
<dbReference type="Proteomes" id="UP000324222">
    <property type="component" value="Unassembled WGS sequence"/>
</dbReference>
<feature type="region of interest" description="Disordered" evidence="1">
    <location>
        <begin position="86"/>
        <end position="105"/>
    </location>
</feature>
<sequence length="105" mass="11371">MTMSLHGISQSSGTITTTECQAAVGGKPGPRMAPMAYSCCAVARPSSLYHRCAKQTNICTYLSNIHVPTKEPCIFIGFNRLNLNTSDSHNSDDSGPRQPSEVWTH</sequence>
<name>A0A5B7DKD9_PORTR</name>
<keyword evidence="3" id="KW-1185">Reference proteome</keyword>
<evidence type="ECO:0000313" key="2">
    <source>
        <dbReference type="EMBL" id="MPC21567.1"/>
    </source>
</evidence>